<dbReference type="SUPFAM" id="SSF52266">
    <property type="entry name" value="SGNH hydrolase"/>
    <property type="match status" value="1"/>
</dbReference>
<keyword evidence="1" id="KW-0378">Hydrolase</keyword>
<dbReference type="InterPro" id="IPR013830">
    <property type="entry name" value="SGNH_hydro"/>
</dbReference>
<dbReference type="EMBL" id="LGRX02003591">
    <property type="protein sequence ID" value="KAK3282006.1"/>
    <property type="molecule type" value="Genomic_DNA"/>
</dbReference>
<evidence type="ECO:0000259" key="2">
    <source>
        <dbReference type="Pfam" id="PF13472"/>
    </source>
</evidence>
<accession>A0AAE0GR42</accession>
<dbReference type="AlphaFoldDB" id="A0AAE0GR42"/>
<dbReference type="InterPro" id="IPR036514">
    <property type="entry name" value="SGNH_hydro_sf"/>
</dbReference>
<proteinExistence type="predicted"/>
<dbReference type="PANTHER" id="PTHR14209">
    <property type="entry name" value="ISOAMYL ACETATE-HYDROLYZING ESTERASE 1"/>
    <property type="match status" value="1"/>
</dbReference>
<reference evidence="3 4" key="1">
    <citation type="journal article" date="2015" name="Genome Biol. Evol.">
        <title>Comparative Genomics of a Bacterivorous Green Alga Reveals Evolutionary Causalities and Consequences of Phago-Mixotrophic Mode of Nutrition.</title>
        <authorList>
            <person name="Burns J.A."/>
            <person name="Paasch A."/>
            <person name="Narechania A."/>
            <person name="Kim E."/>
        </authorList>
    </citation>
    <scope>NUCLEOTIDE SEQUENCE [LARGE SCALE GENOMIC DNA]</scope>
    <source>
        <strain evidence="3 4">PLY_AMNH</strain>
    </source>
</reference>
<dbReference type="CDD" id="cd01838">
    <property type="entry name" value="Isoamyl_acetate_hydrolase_like"/>
    <property type="match status" value="1"/>
</dbReference>
<dbReference type="InterPro" id="IPR045136">
    <property type="entry name" value="Iah1-like"/>
</dbReference>
<gene>
    <name evidence="3" type="ORF">CYMTET_10238</name>
</gene>
<organism evidence="3 4">
    <name type="scientific">Cymbomonas tetramitiformis</name>
    <dbReference type="NCBI Taxonomy" id="36881"/>
    <lineage>
        <taxon>Eukaryota</taxon>
        <taxon>Viridiplantae</taxon>
        <taxon>Chlorophyta</taxon>
        <taxon>Pyramimonadophyceae</taxon>
        <taxon>Pyramimonadales</taxon>
        <taxon>Pyramimonadaceae</taxon>
        <taxon>Cymbomonas</taxon>
    </lineage>
</organism>
<dbReference type="PANTHER" id="PTHR14209:SF19">
    <property type="entry name" value="ISOAMYL ACETATE-HYDROLYZING ESTERASE 1 HOMOLOG"/>
    <property type="match status" value="1"/>
</dbReference>
<evidence type="ECO:0000313" key="4">
    <source>
        <dbReference type="Proteomes" id="UP001190700"/>
    </source>
</evidence>
<dbReference type="GO" id="GO:0016787">
    <property type="term" value="F:hydrolase activity"/>
    <property type="evidence" value="ECO:0007669"/>
    <property type="project" value="UniProtKB-KW"/>
</dbReference>
<protein>
    <recommendedName>
        <fullName evidence="2">SGNH hydrolase-type esterase domain-containing protein</fullName>
    </recommendedName>
</protein>
<sequence>MEARRLRFVLFGDSLTQKSFDECGWGAALQSTYQRKADVCLRGYSGYNTRWALQLLAHTFPEEVVPADLTTVFFGANDANIPGLAGDHSRQHVPLGEYKDNLRVILKRVKQNEASDLPAGANNLKAVLLITPPPVDVDAWQKHCASFKDGSPDNPPNRTFEYTKQYADAAIEVGKETGTPVLDLYAHFTKLPEWKTLLCDGLHFTPEGQKEVFKAVIRAMNSEFPHLQQERVDMDFPDHKAIDEKDPASSFLPPSP</sequence>
<dbReference type="Gene3D" id="3.40.50.1110">
    <property type="entry name" value="SGNH hydrolase"/>
    <property type="match status" value="1"/>
</dbReference>
<dbReference type="FunFam" id="3.40.50.1110:FF:000002">
    <property type="entry name" value="isoamyl acetate-hydrolyzing esterase 1 homolog"/>
    <property type="match status" value="1"/>
</dbReference>
<dbReference type="Proteomes" id="UP001190700">
    <property type="component" value="Unassembled WGS sequence"/>
</dbReference>
<keyword evidence="4" id="KW-1185">Reference proteome</keyword>
<evidence type="ECO:0000313" key="3">
    <source>
        <dbReference type="EMBL" id="KAK3282006.1"/>
    </source>
</evidence>
<comment type="caution">
    <text evidence="3">The sequence shown here is derived from an EMBL/GenBank/DDBJ whole genome shotgun (WGS) entry which is preliminary data.</text>
</comment>
<feature type="domain" description="SGNH hydrolase-type esterase" evidence="2">
    <location>
        <begin position="10"/>
        <end position="210"/>
    </location>
</feature>
<dbReference type="Pfam" id="PF13472">
    <property type="entry name" value="Lipase_GDSL_2"/>
    <property type="match status" value="1"/>
</dbReference>
<name>A0AAE0GR42_9CHLO</name>
<evidence type="ECO:0000256" key="1">
    <source>
        <dbReference type="ARBA" id="ARBA00022801"/>
    </source>
</evidence>